<feature type="transmembrane region" description="Helical" evidence="1">
    <location>
        <begin position="87"/>
        <end position="108"/>
    </location>
</feature>
<feature type="transmembrane region" description="Helical" evidence="1">
    <location>
        <begin position="146"/>
        <end position="166"/>
    </location>
</feature>
<keyword evidence="1" id="KW-0472">Membrane</keyword>
<keyword evidence="1" id="KW-1133">Transmembrane helix</keyword>
<feature type="transmembrane region" description="Helical" evidence="1">
    <location>
        <begin position="48"/>
        <end position="67"/>
    </location>
</feature>
<dbReference type="AlphaFoldDB" id="A0A9W6CU50"/>
<feature type="transmembrane region" description="Helical" evidence="1">
    <location>
        <begin position="114"/>
        <end position="134"/>
    </location>
</feature>
<sequence length="212" mass="22754">MVVGALVALLILIVLAFAVLRVLTDVPLLAAGEPAPPGSIGEAYVAQPVLAYAHIVPGVLYLLLAPFQLSARFRDRHRLAHRRMGRVALALGVVSGVFGLAFGVPFAFGGPWESLAAAVFGAWFLVALLLAYRAIRRGDVRTHRRFMIRAFAVGVGVGTIRIWIGVFEATGVLTGEAAFAPAFWLGFGLHVLVGELWLLAWPDPPVRATRAR</sequence>
<accession>A0A9W6CU50</accession>
<comment type="caution">
    <text evidence="2">The sequence shown here is derived from an EMBL/GenBank/DDBJ whole genome shotgun (WGS) entry which is preliminary data.</text>
</comment>
<proteinExistence type="predicted"/>
<organism evidence="2 3">
    <name type="scientific">Agromyces rhizosphaerae</name>
    <dbReference type="NCBI Taxonomy" id="88374"/>
    <lineage>
        <taxon>Bacteria</taxon>
        <taxon>Bacillati</taxon>
        <taxon>Actinomycetota</taxon>
        <taxon>Actinomycetes</taxon>
        <taxon>Micrococcales</taxon>
        <taxon>Microbacteriaceae</taxon>
        <taxon>Agromyces</taxon>
    </lineage>
</organism>
<feature type="transmembrane region" description="Helical" evidence="1">
    <location>
        <begin position="178"/>
        <end position="200"/>
    </location>
</feature>
<dbReference type="Proteomes" id="UP001144396">
    <property type="component" value="Unassembled WGS sequence"/>
</dbReference>
<dbReference type="Pfam" id="PF10067">
    <property type="entry name" value="DUF2306"/>
    <property type="match status" value="1"/>
</dbReference>
<evidence type="ECO:0000313" key="3">
    <source>
        <dbReference type="Proteomes" id="UP001144396"/>
    </source>
</evidence>
<evidence type="ECO:0000313" key="2">
    <source>
        <dbReference type="EMBL" id="GLI26869.1"/>
    </source>
</evidence>
<dbReference type="EMBL" id="BSDP01000001">
    <property type="protein sequence ID" value="GLI26869.1"/>
    <property type="molecule type" value="Genomic_DNA"/>
</dbReference>
<evidence type="ECO:0000256" key="1">
    <source>
        <dbReference type="SAM" id="Phobius"/>
    </source>
</evidence>
<keyword evidence="1" id="KW-0812">Transmembrane</keyword>
<name>A0A9W6CU50_9MICO</name>
<protein>
    <recommendedName>
        <fullName evidence="4">DUF2306 domain-containing protein</fullName>
    </recommendedName>
</protein>
<evidence type="ECO:0008006" key="4">
    <source>
        <dbReference type="Google" id="ProtNLM"/>
    </source>
</evidence>
<keyword evidence="3" id="KW-1185">Reference proteome</keyword>
<gene>
    <name evidence="2" type="ORF">ARHIZOSPH14_11110</name>
</gene>
<reference evidence="2" key="1">
    <citation type="submission" date="2022-12" db="EMBL/GenBank/DDBJ databases">
        <title>Reference genome sequencing for broad-spectrum identification of bacterial and archaeal isolates by mass spectrometry.</title>
        <authorList>
            <person name="Sekiguchi Y."/>
            <person name="Tourlousse D.M."/>
        </authorList>
    </citation>
    <scope>NUCLEOTIDE SEQUENCE</scope>
    <source>
        <strain evidence="2">14</strain>
    </source>
</reference>
<dbReference type="InterPro" id="IPR018750">
    <property type="entry name" value="DUF2306_membrane"/>
</dbReference>